<organism evidence="12 13">
    <name type="scientific">Flavobacterium bomense</name>
    <dbReference type="NCBI Taxonomy" id="2497483"/>
    <lineage>
        <taxon>Bacteria</taxon>
        <taxon>Pseudomonadati</taxon>
        <taxon>Bacteroidota</taxon>
        <taxon>Flavobacteriia</taxon>
        <taxon>Flavobacteriales</taxon>
        <taxon>Flavobacteriaceae</taxon>
        <taxon>Flavobacterium</taxon>
    </lineage>
</organism>
<dbReference type="GO" id="GO:0000716">
    <property type="term" value="P:transcription-coupled nucleotide-excision repair, DNA damage recognition"/>
    <property type="evidence" value="ECO:0007669"/>
    <property type="project" value="UniProtKB-UniRule"/>
</dbReference>
<name>A0A432CRJ4_9FLAO</name>
<keyword evidence="6 9" id="KW-0067">ATP-binding</keyword>
<dbReference type="Gene3D" id="3.30.2060.10">
    <property type="entry name" value="Penicillin-binding protein 1b domain"/>
    <property type="match status" value="1"/>
</dbReference>
<keyword evidence="2 9" id="KW-0547">Nucleotide-binding</keyword>
<dbReference type="SMART" id="SM01058">
    <property type="entry name" value="CarD_TRCF"/>
    <property type="match status" value="1"/>
</dbReference>
<dbReference type="InterPro" id="IPR004576">
    <property type="entry name" value="Mfd"/>
</dbReference>
<evidence type="ECO:0000256" key="8">
    <source>
        <dbReference type="ARBA" id="ARBA00023204"/>
    </source>
</evidence>
<dbReference type="Pfam" id="PF17757">
    <property type="entry name" value="UvrB_inter"/>
    <property type="match status" value="1"/>
</dbReference>
<comment type="subcellular location">
    <subcellularLocation>
        <location evidence="9">Cytoplasm</location>
    </subcellularLocation>
</comment>
<dbReference type="GO" id="GO:0005524">
    <property type="term" value="F:ATP binding"/>
    <property type="evidence" value="ECO:0007669"/>
    <property type="project" value="UniProtKB-UniRule"/>
</dbReference>
<keyword evidence="3 9" id="KW-0227">DNA damage</keyword>
<dbReference type="SMART" id="SM00487">
    <property type="entry name" value="DEXDc"/>
    <property type="match status" value="1"/>
</dbReference>
<dbReference type="SMART" id="SM00490">
    <property type="entry name" value="HELICc"/>
    <property type="match status" value="1"/>
</dbReference>
<dbReference type="Gene3D" id="2.40.10.170">
    <property type="match status" value="1"/>
</dbReference>
<comment type="function">
    <text evidence="9">Couples transcription and DNA repair by recognizing RNA polymerase (RNAP) stalled at DNA lesions. Mediates ATP-dependent release of RNAP and its truncated transcript from the DNA, and recruitment of nucleotide excision repair machinery to the damaged site.</text>
</comment>
<comment type="similarity">
    <text evidence="9">In the N-terminal section; belongs to the UvrB family.</text>
</comment>
<evidence type="ECO:0000313" key="12">
    <source>
        <dbReference type="EMBL" id="RTZ07951.1"/>
    </source>
</evidence>
<evidence type="ECO:0000259" key="10">
    <source>
        <dbReference type="PROSITE" id="PS51192"/>
    </source>
</evidence>
<dbReference type="SUPFAM" id="SSF143517">
    <property type="entry name" value="TRCF domain-like"/>
    <property type="match status" value="1"/>
</dbReference>
<dbReference type="InterPro" id="IPR005118">
    <property type="entry name" value="TRCF_C"/>
</dbReference>
<evidence type="ECO:0000256" key="4">
    <source>
        <dbReference type="ARBA" id="ARBA00022801"/>
    </source>
</evidence>
<sequence>MSKTALYNTYDNSPKTQQIVARLLENKQIKIQLSGLLGSALSFVIRSVFKKAELPLLIVLNNKEEAAYYLNDLEQMIGEQDVLFYPGSFRRPYEIEDTDNANVLLRAEVLNRINSRKKPAVIVTYPEALFEKVVTRKELDKNTLKVAVGDKISIDFINEVLFEYEFKRVDFITEPGEFSVRGGIVDVFSFSNDNPYRIEFFGDEVESIRTFDVATQLSMVQQKKITTIPNVENKVFQENRESFLDYISEKTVIFIQNTEDFLTQLDKQFGKAEEAFAKLSQEIKRSSPEQLFLNQAEFIKRALDFSIVELSSKPIFRTTKKFEFHIQPQPSFNKQFDLLLNNLNENHFNGYKNHLFCSNDAQAKRFHDIFKTLDEANSENIRKQYHTVVFPLYQGFVDEENQITCYTDHQIFERYHKFNIKNGYSKKQNITLKELTTLSVGDYVTHIDHGIGRFGGLQKIQVEGKTQEAIKLVYADNDIVYVSIHSLHKISKYNGKDGTPPKIYKLGSNAWKILKQKTKARVKHIAFNLIQLYAKRRLEKGFQFAPDSYLQNELESSFIYEDTPDQTKSTAEVKADMESDRPMDRLVCGDVGFGKTEVAIRAAFKAVDNSKQVAILVPTTILAYQHYRTFTERLKDMPVSVGYLNRFRTAKQKAETLKLLAEGKLDIVIGTHQLVNKNVVFKDLGLLIVDEEQKFGVNVKDKLKTIAANVDTLTLTATPIPRTLQFSLMAARDLSVITTPPPNRYPIETNVVGFSEELIRDAISYEIQRNGQVFFINNRIENIKEVAGMIQRLVPNAKVGIGHGKMEGRKLEELMLAFMNGEFDVLVATTIIESGLDVPNANTIFINNANNFGLSDLHQMRGRVGRSNKKAFCYFICPPYSAMTDDARKRIQALEQFSELGSGFNIAMKDLEIRGAGDLLGGEQSGFINEIGFDTYQKIMNEALDELKENEFKDLYPEENNLETKEYVKDLQIDTDFELLFSDEYINNVSERLSLYSELGAVKNEEELIIFQNKLIDRFGPMPPRAKALMNSIRIKWIATRIGIEKLVMKQGKMIGYFISDQQSDYYQSKRFNQVLLFVQKNSSICKMKEKQTPAGLRLLLTFDNVKNTRRALELMELLGGE</sequence>
<evidence type="ECO:0000256" key="5">
    <source>
        <dbReference type="ARBA" id="ARBA00022806"/>
    </source>
</evidence>
<dbReference type="PROSITE" id="PS51194">
    <property type="entry name" value="HELICASE_CTER"/>
    <property type="match status" value="1"/>
</dbReference>
<evidence type="ECO:0000313" key="13">
    <source>
        <dbReference type="Proteomes" id="UP000280825"/>
    </source>
</evidence>
<dbReference type="SUPFAM" id="SSF52540">
    <property type="entry name" value="P-loop containing nucleoside triphosphate hydrolases"/>
    <property type="match status" value="3"/>
</dbReference>
<feature type="domain" description="Helicase ATP-binding" evidence="10">
    <location>
        <begin position="576"/>
        <end position="737"/>
    </location>
</feature>
<evidence type="ECO:0000259" key="11">
    <source>
        <dbReference type="PROSITE" id="PS51194"/>
    </source>
</evidence>
<keyword evidence="1 9" id="KW-0963">Cytoplasm</keyword>
<evidence type="ECO:0000256" key="6">
    <source>
        <dbReference type="ARBA" id="ARBA00022840"/>
    </source>
</evidence>
<dbReference type="Proteomes" id="UP000280825">
    <property type="component" value="Unassembled WGS sequence"/>
</dbReference>
<dbReference type="SMART" id="SM00982">
    <property type="entry name" value="TRCF"/>
    <property type="match status" value="1"/>
</dbReference>
<dbReference type="GO" id="GO:0003678">
    <property type="term" value="F:DNA helicase activity"/>
    <property type="evidence" value="ECO:0007669"/>
    <property type="project" value="TreeGrafter"/>
</dbReference>
<keyword evidence="7 9" id="KW-0238">DNA-binding</keyword>
<accession>A0A432CRJ4</accession>
<protein>
    <recommendedName>
        <fullName evidence="9">Transcription-repair-coupling factor</fullName>
        <shortName evidence="9">TRCF</shortName>
        <ecNumber evidence="9">3.6.4.-</ecNumber>
    </recommendedName>
</protein>
<dbReference type="Pfam" id="PF03461">
    <property type="entry name" value="TRCF"/>
    <property type="match status" value="1"/>
</dbReference>
<dbReference type="Pfam" id="PF00271">
    <property type="entry name" value="Helicase_C"/>
    <property type="match status" value="1"/>
</dbReference>
<dbReference type="EC" id="3.6.4.-" evidence="9"/>
<comment type="similarity">
    <text evidence="9">In the C-terminal section; belongs to the helicase family. RecG subfamily.</text>
</comment>
<dbReference type="Pfam" id="PF00270">
    <property type="entry name" value="DEAD"/>
    <property type="match status" value="1"/>
</dbReference>
<dbReference type="Pfam" id="PF02559">
    <property type="entry name" value="CarD_TRCF_RID"/>
    <property type="match status" value="1"/>
</dbReference>
<dbReference type="NCBIfam" id="TIGR00580">
    <property type="entry name" value="mfd"/>
    <property type="match status" value="1"/>
</dbReference>
<dbReference type="CDD" id="cd17991">
    <property type="entry name" value="DEXHc_TRCF"/>
    <property type="match status" value="1"/>
</dbReference>
<proteinExistence type="inferred from homology"/>
<dbReference type="PROSITE" id="PS51192">
    <property type="entry name" value="HELICASE_ATP_BIND_1"/>
    <property type="match status" value="1"/>
</dbReference>
<reference evidence="12 13" key="1">
    <citation type="submission" date="2018-12" db="EMBL/GenBank/DDBJ databases">
        <title>Flavobacterium sp. nov., isolated from glacier ice.</title>
        <authorList>
            <person name="Liu Q."/>
            <person name="Xin Y.-H."/>
        </authorList>
    </citation>
    <scope>NUCLEOTIDE SEQUENCE [LARGE SCALE GENOMIC DNA]</scope>
    <source>
        <strain evidence="12 13">RB1N8</strain>
    </source>
</reference>
<dbReference type="InterPro" id="IPR001650">
    <property type="entry name" value="Helicase_C-like"/>
</dbReference>
<dbReference type="SUPFAM" id="SSF141259">
    <property type="entry name" value="CarD-like"/>
    <property type="match status" value="1"/>
</dbReference>
<dbReference type="GO" id="GO:0003684">
    <property type="term" value="F:damaged DNA binding"/>
    <property type="evidence" value="ECO:0007669"/>
    <property type="project" value="InterPro"/>
</dbReference>
<dbReference type="HAMAP" id="MF_00969">
    <property type="entry name" value="TRCF"/>
    <property type="match status" value="1"/>
</dbReference>
<keyword evidence="8 9" id="KW-0234">DNA repair</keyword>
<dbReference type="InterPro" id="IPR036101">
    <property type="entry name" value="CarD-like/TRCF_RID_sf"/>
</dbReference>
<dbReference type="AlphaFoldDB" id="A0A432CRJ4"/>
<evidence type="ECO:0000256" key="3">
    <source>
        <dbReference type="ARBA" id="ARBA00022763"/>
    </source>
</evidence>
<gene>
    <name evidence="9 12" type="primary">mfd</name>
    <name evidence="12" type="ORF">EKL98_01120</name>
</gene>
<comment type="caution">
    <text evidence="12">The sequence shown here is derived from an EMBL/GenBank/DDBJ whole genome shotgun (WGS) entry which is preliminary data.</text>
</comment>
<dbReference type="Gene3D" id="3.40.50.300">
    <property type="entry name" value="P-loop containing nucleotide triphosphate hydrolases"/>
    <property type="match status" value="2"/>
</dbReference>
<keyword evidence="4 9" id="KW-0378">Hydrolase</keyword>
<evidence type="ECO:0000256" key="9">
    <source>
        <dbReference type="HAMAP-Rule" id="MF_00969"/>
    </source>
</evidence>
<dbReference type="InterPro" id="IPR041471">
    <property type="entry name" value="UvrB_inter"/>
</dbReference>
<feature type="domain" description="Helicase C-terminal" evidence="11">
    <location>
        <begin position="746"/>
        <end position="912"/>
    </location>
</feature>
<dbReference type="InterPro" id="IPR037235">
    <property type="entry name" value="TRCF-like_C_D7"/>
</dbReference>
<dbReference type="PANTHER" id="PTHR47964:SF1">
    <property type="entry name" value="ATP-DEPENDENT DNA HELICASE HOMOLOG RECG, CHLOROPLASTIC"/>
    <property type="match status" value="1"/>
</dbReference>
<evidence type="ECO:0000256" key="7">
    <source>
        <dbReference type="ARBA" id="ARBA00023125"/>
    </source>
</evidence>
<dbReference type="InterPro" id="IPR011545">
    <property type="entry name" value="DEAD/DEAH_box_helicase_dom"/>
</dbReference>
<keyword evidence="13" id="KW-1185">Reference proteome</keyword>
<dbReference type="GO" id="GO:0006355">
    <property type="term" value="P:regulation of DNA-templated transcription"/>
    <property type="evidence" value="ECO:0007669"/>
    <property type="project" value="UniProtKB-UniRule"/>
</dbReference>
<keyword evidence="5" id="KW-0347">Helicase</keyword>
<dbReference type="EMBL" id="RYDJ01000001">
    <property type="protein sequence ID" value="RTZ07951.1"/>
    <property type="molecule type" value="Genomic_DNA"/>
</dbReference>
<dbReference type="InterPro" id="IPR014001">
    <property type="entry name" value="Helicase_ATP-bd"/>
</dbReference>
<dbReference type="GO" id="GO:0016787">
    <property type="term" value="F:hydrolase activity"/>
    <property type="evidence" value="ECO:0007669"/>
    <property type="project" value="UniProtKB-KW"/>
</dbReference>
<dbReference type="InterPro" id="IPR027417">
    <property type="entry name" value="P-loop_NTPase"/>
</dbReference>
<dbReference type="RefSeq" id="WP_126561331.1">
    <property type="nucleotide sequence ID" value="NZ_RYDJ01000001.1"/>
</dbReference>
<dbReference type="GO" id="GO:0005737">
    <property type="term" value="C:cytoplasm"/>
    <property type="evidence" value="ECO:0007669"/>
    <property type="project" value="UniProtKB-SubCell"/>
</dbReference>
<dbReference type="PANTHER" id="PTHR47964">
    <property type="entry name" value="ATP-DEPENDENT DNA HELICASE HOMOLOG RECG, CHLOROPLASTIC"/>
    <property type="match status" value="1"/>
</dbReference>
<evidence type="ECO:0000256" key="2">
    <source>
        <dbReference type="ARBA" id="ARBA00022741"/>
    </source>
</evidence>
<evidence type="ECO:0000256" key="1">
    <source>
        <dbReference type="ARBA" id="ARBA00022490"/>
    </source>
</evidence>
<dbReference type="InterPro" id="IPR047112">
    <property type="entry name" value="RecG/Mfd"/>
</dbReference>
<dbReference type="InterPro" id="IPR003711">
    <property type="entry name" value="CarD-like/TRCF_RID"/>
</dbReference>
<dbReference type="Gene3D" id="3.90.1150.50">
    <property type="entry name" value="Transcription-repair-coupling factor, D7 domain"/>
    <property type="match status" value="1"/>
</dbReference>